<protein>
    <submittedName>
        <fullName evidence="7">Tryptophan-rich sensory protein</fullName>
    </submittedName>
</protein>
<keyword evidence="4 6" id="KW-1133">Transmembrane helix</keyword>
<dbReference type="InterPro" id="IPR038330">
    <property type="entry name" value="TspO/MBR-related_sf"/>
</dbReference>
<dbReference type="Proteomes" id="UP000619743">
    <property type="component" value="Unassembled WGS sequence"/>
</dbReference>
<dbReference type="Pfam" id="PF03073">
    <property type="entry name" value="TspO_MBR"/>
    <property type="match status" value="1"/>
</dbReference>
<accession>A0A8J2U2R2</accession>
<dbReference type="FunFam" id="1.20.1260.100:FF:000001">
    <property type="entry name" value="translocator protein 2"/>
    <property type="match status" value="1"/>
</dbReference>
<dbReference type="GO" id="GO:0033013">
    <property type="term" value="P:tetrapyrrole metabolic process"/>
    <property type="evidence" value="ECO:0007669"/>
    <property type="project" value="UniProtKB-ARBA"/>
</dbReference>
<feature type="transmembrane region" description="Helical" evidence="6">
    <location>
        <begin position="56"/>
        <end position="76"/>
    </location>
</feature>
<keyword evidence="3 6" id="KW-0812">Transmembrane</keyword>
<gene>
    <name evidence="7" type="primary">tspO</name>
    <name evidence="7" type="ORF">GCM10011369_07320</name>
</gene>
<dbReference type="PIRSF" id="PIRSF005859">
    <property type="entry name" value="PBR"/>
    <property type="match status" value="1"/>
</dbReference>
<dbReference type="AlphaFoldDB" id="A0A8J2U2R2"/>
<evidence type="ECO:0000256" key="5">
    <source>
        <dbReference type="ARBA" id="ARBA00023136"/>
    </source>
</evidence>
<dbReference type="Gene3D" id="1.20.1260.100">
    <property type="entry name" value="TspO/MBR protein"/>
    <property type="match status" value="1"/>
</dbReference>
<feature type="transmembrane region" description="Helical" evidence="6">
    <location>
        <begin position="114"/>
        <end position="133"/>
    </location>
</feature>
<comment type="caution">
    <text evidence="7">The sequence shown here is derived from an EMBL/GenBank/DDBJ whole genome shotgun (WGS) entry which is preliminary data.</text>
</comment>
<keyword evidence="8" id="KW-1185">Reference proteome</keyword>
<reference evidence="8" key="1">
    <citation type="journal article" date="2019" name="Int. J. Syst. Evol. Microbiol.">
        <title>The Global Catalogue of Microorganisms (GCM) 10K type strain sequencing project: providing services to taxonomists for standard genome sequencing and annotation.</title>
        <authorList>
            <consortium name="The Broad Institute Genomics Platform"/>
            <consortium name="The Broad Institute Genome Sequencing Center for Infectious Disease"/>
            <person name="Wu L."/>
            <person name="Ma J."/>
        </authorList>
    </citation>
    <scope>NUCLEOTIDE SEQUENCE [LARGE SCALE GENOMIC DNA]</scope>
    <source>
        <strain evidence="8">CGMCC 1.10130</strain>
    </source>
</reference>
<keyword evidence="5 6" id="KW-0472">Membrane</keyword>
<proteinExistence type="inferred from homology"/>
<comment type="similarity">
    <text evidence="2">Belongs to the TspO/BZRP family.</text>
</comment>
<dbReference type="CDD" id="cd15904">
    <property type="entry name" value="TSPO_MBR"/>
    <property type="match status" value="1"/>
</dbReference>
<feature type="transmembrane region" description="Helical" evidence="6">
    <location>
        <begin position="88"/>
        <end position="108"/>
    </location>
</feature>
<evidence type="ECO:0000256" key="1">
    <source>
        <dbReference type="ARBA" id="ARBA00004141"/>
    </source>
</evidence>
<feature type="transmembrane region" description="Helical" evidence="6">
    <location>
        <begin position="140"/>
        <end position="161"/>
    </location>
</feature>
<dbReference type="EMBL" id="BMDX01000003">
    <property type="protein sequence ID" value="GGA68211.1"/>
    <property type="molecule type" value="Genomic_DNA"/>
</dbReference>
<feature type="transmembrane region" description="Helical" evidence="6">
    <location>
        <begin position="14"/>
        <end position="36"/>
    </location>
</feature>
<name>A0A8J2U2R2_9GAMM</name>
<evidence type="ECO:0000256" key="4">
    <source>
        <dbReference type="ARBA" id="ARBA00022989"/>
    </source>
</evidence>
<dbReference type="RefSeq" id="WP_087506569.1">
    <property type="nucleotide sequence ID" value="NZ_BMDX01000003.1"/>
</dbReference>
<dbReference type="PANTHER" id="PTHR10057:SF0">
    <property type="entry name" value="TRANSLOCATOR PROTEIN"/>
    <property type="match status" value="1"/>
</dbReference>
<dbReference type="GO" id="GO:0016020">
    <property type="term" value="C:membrane"/>
    <property type="evidence" value="ECO:0007669"/>
    <property type="project" value="UniProtKB-SubCell"/>
</dbReference>
<dbReference type="InterPro" id="IPR004307">
    <property type="entry name" value="TspO_MBR"/>
</dbReference>
<evidence type="ECO:0000313" key="8">
    <source>
        <dbReference type="Proteomes" id="UP000619743"/>
    </source>
</evidence>
<organism evidence="7 8">
    <name type="scientific">Neiella marina</name>
    <dbReference type="NCBI Taxonomy" id="508461"/>
    <lineage>
        <taxon>Bacteria</taxon>
        <taxon>Pseudomonadati</taxon>
        <taxon>Pseudomonadota</taxon>
        <taxon>Gammaproteobacteria</taxon>
        <taxon>Alteromonadales</taxon>
        <taxon>Echinimonadaceae</taxon>
        <taxon>Neiella</taxon>
    </lineage>
</organism>
<sequence length="168" mass="18988">MATTLHNLSIKQQALALLGFIGLCYLVSAVGAAASINGKEFYALLQQPSWAPPGWLFGPVWLTLYTMMAIAGWLIWRQQNLPARRSSLILFLFHLLPNALWSWLFFAWQLGAASFVNIVVLWLLILIVIVRFASISKLAALLLLPYLCWVSFATMLNLWLWQNNPSLL</sequence>
<evidence type="ECO:0000313" key="7">
    <source>
        <dbReference type="EMBL" id="GGA68211.1"/>
    </source>
</evidence>
<dbReference type="OrthoDB" id="9795496at2"/>
<evidence type="ECO:0000256" key="6">
    <source>
        <dbReference type="SAM" id="Phobius"/>
    </source>
</evidence>
<evidence type="ECO:0000256" key="3">
    <source>
        <dbReference type="ARBA" id="ARBA00022692"/>
    </source>
</evidence>
<comment type="subcellular location">
    <subcellularLocation>
        <location evidence="1">Membrane</location>
        <topology evidence="1">Multi-pass membrane protein</topology>
    </subcellularLocation>
</comment>
<evidence type="ECO:0000256" key="2">
    <source>
        <dbReference type="ARBA" id="ARBA00007524"/>
    </source>
</evidence>
<dbReference type="PANTHER" id="PTHR10057">
    <property type="entry name" value="PERIPHERAL-TYPE BENZODIAZEPINE RECEPTOR"/>
    <property type="match status" value="1"/>
</dbReference>